<dbReference type="OrthoDB" id="5402150at2"/>
<comment type="caution">
    <text evidence="2">The sequence shown here is derived from an EMBL/GenBank/DDBJ whole genome shotgun (WGS) entry which is preliminary data.</text>
</comment>
<proteinExistence type="predicted"/>
<dbReference type="Pfam" id="PF05099">
    <property type="entry name" value="TerB"/>
    <property type="match status" value="1"/>
</dbReference>
<keyword evidence="3" id="KW-1185">Reference proteome</keyword>
<sequence>MLERLFSLFTESSRADGTGAGDDPKIAAAALLFHVMDADGERREEERAQLTRSLAETYGLSDEELDRVLKAGEAADREAVDLYAFTSVIKRELDEQGRLDFIRIMWDVVFADGYMHELEDNTVWRVAELIGISNRDRILLRQDVAGQRGIDITG</sequence>
<dbReference type="SUPFAM" id="SSF158682">
    <property type="entry name" value="TerB-like"/>
    <property type="match status" value="1"/>
</dbReference>
<gene>
    <name evidence="2" type="ORF">CSC94_00345</name>
</gene>
<dbReference type="Proteomes" id="UP000221168">
    <property type="component" value="Unassembled WGS sequence"/>
</dbReference>
<dbReference type="InterPro" id="IPR007791">
    <property type="entry name" value="DjlA_N"/>
</dbReference>
<dbReference type="RefSeq" id="WP_099302583.1">
    <property type="nucleotide sequence ID" value="NZ_PDVP01000001.1"/>
</dbReference>
<name>A0A2G1QSR1_9HYPH</name>
<dbReference type="EMBL" id="PDVP01000001">
    <property type="protein sequence ID" value="PHP68494.1"/>
    <property type="molecule type" value="Genomic_DNA"/>
</dbReference>
<dbReference type="InterPro" id="IPR029024">
    <property type="entry name" value="TerB-like"/>
</dbReference>
<reference evidence="2 3" key="1">
    <citation type="submission" date="2017-10" db="EMBL/GenBank/DDBJ databases">
        <title>Sedimentibacterium mangrovi gen. nov., sp. nov., a novel member of family Phyllobacteriacea isolated from mangrove sediment.</title>
        <authorList>
            <person name="Liao H."/>
            <person name="Tian Y."/>
        </authorList>
    </citation>
    <scope>NUCLEOTIDE SEQUENCE [LARGE SCALE GENOMIC DNA]</scope>
    <source>
        <strain evidence="2 3">X9-2-2</strain>
    </source>
</reference>
<accession>A0A2G1QSR1</accession>
<evidence type="ECO:0000259" key="1">
    <source>
        <dbReference type="Pfam" id="PF05099"/>
    </source>
</evidence>
<organism evidence="2 3">
    <name type="scientific">Zhengella mangrovi</name>
    <dbReference type="NCBI Taxonomy" id="1982044"/>
    <lineage>
        <taxon>Bacteria</taxon>
        <taxon>Pseudomonadati</taxon>
        <taxon>Pseudomonadota</taxon>
        <taxon>Alphaproteobacteria</taxon>
        <taxon>Hyphomicrobiales</taxon>
        <taxon>Notoacmeibacteraceae</taxon>
        <taxon>Zhengella</taxon>
    </lineage>
</organism>
<evidence type="ECO:0000313" key="2">
    <source>
        <dbReference type="EMBL" id="PHP68494.1"/>
    </source>
</evidence>
<dbReference type="CDD" id="cd07313">
    <property type="entry name" value="terB_like_2"/>
    <property type="match status" value="1"/>
</dbReference>
<dbReference type="AlphaFoldDB" id="A0A2G1QSR1"/>
<feature type="domain" description="Co-chaperone DjlA N-terminal" evidence="1">
    <location>
        <begin position="26"/>
        <end position="142"/>
    </location>
</feature>
<protein>
    <recommendedName>
        <fullName evidence="1">Co-chaperone DjlA N-terminal domain-containing protein</fullName>
    </recommendedName>
</protein>
<evidence type="ECO:0000313" key="3">
    <source>
        <dbReference type="Proteomes" id="UP000221168"/>
    </source>
</evidence>
<dbReference type="Gene3D" id="1.10.3680.10">
    <property type="entry name" value="TerB-like"/>
    <property type="match status" value="1"/>
</dbReference>